<organism evidence="17 18">
    <name type="scientific">Actinokineospora soli</name>
    <dbReference type="NCBI Taxonomy" id="1048753"/>
    <lineage>
        <taxon>Bacteria</taxon>
        <taxon>Bacillati</taxon>
        <taxon>Actinomycetota</taxon>
        <taxon>Actinomycetes</taxon>
        <taxon>Pseudonocardiales</taxon>
        <taxon>Pseudonocardiaceae</taxon>
        <taxon>Actinokineospora</taxon>
    </lineage>
</organism>
<proteinExistence type="inferred from homology"/>
<dbReference type="Pfam" id="PF00391">
    <property type="entry name" value="PEP-utilizers"/>
    <property type="match status" value="1"/>
</dbReference>
<comment type="similarity">
    <text evidence="4">Belongs to the PEP-utilizing enzyme family.</text>
</comment>
<evidence type="ECO:0000256" key="9">
    <source>
        <dbReference type="ARBA" id="ARBA00022741"/>
    </source>
</evidence>
<evidence type="ECO:0000313" key="18">
    <source>
        <dbReference type="Proteomes" id="UP001596512"/>
    </source>
</evidence>
<dbReference type="PROSITE" id="PS00370">
    <property type="entry name" value="PEP_ENZYMES_PHOS_SITE"/>
    <property type="match status" value="1"/>
</dbReference>
<dbReference type="InterPro" id="IPR013815">
    <property type="entry name" value="ATP_grasp_subdomain_1"/>
</dbReference>
<evidence type="ECO:0000256" key="4">
    <source>
        <dbReference type="ARBA" id="ARBA00007837"/>
    </source>
</evidence>
<dbReference type="Pfam" id="PF01326">
    <property type="entry name" value="PPDK_N"/>
    <property type="match status" value="1"/>
</dbReference>
<name>A0ABW2TNP7_9PSEU</name>
<dbReference type="Gene3D" id="3.30.470.20">
    <property type="entry name" value="ATP-grasp fold, B domain"/>
    <property type="match status" value="1"/>
</dbReference>
<dbReference type="SUPFAM" id="SSF52009">
    <property type="entry name" value="Phosphohistidine domain"/>
    <property type="match status" value="1"/>
</dbReference>
<comment type="pathway">
    <text evidence="3">Carbohydrate biosynthesis; gluconeogenesis.</text>
</comment>
<dbReference type="InterPro" id="IPR002192">
    <property type="entry name" value="PPDK_AMP/ATP-bd"/>
</dbReference>
<evidence type="ECO:0000259" key="16">
    <source>
        <dbReference type="Pfam" id="PF01326"/>
    </source>
</evidence>
<evidence type="ECO:0000256" key="5">
    <source>
        <dbReference type="ARBA" id="ARBA00011996"/>
    </source>
</evidence>
<evidence type="ECO:0000259" key="15">
    <source>
        <dbReference type="Pfam" id="PF00391"/>
    </source>
</evidence>
<keyword evidence="9" id="KW-0547">Nucleotide-binding</keyword>
<evidence type="ECO:0000313" key="17">
    <source>
        <dbReference type="EMBL" id="MFC7615410.1"/>
    </source>
</evidence>
<dbReference type="PANTHER" id="PTHR43030">
    <property type="entry name" value="PHOSPHOENOLPYRUVATE SYNTHASE"/>
    <property type="match status" value="1"/>
</dbReference>
<evidence type="ECO:0000256" key="13">
    <source>
        <dbReference type="ARBA" id="ARBA00033470"/>
    </source>
</evidence>
<evidence type="ECO:0000256" key="12">
    <source>
        <dbReference type="ARBA" id="ARBA00022842"/>
    </source>
</evidence>
<comment type="cofactor">
    <cofactor evidence="1">
        <name>Mg(2+)</name>
        <dbReference type="ChEBI" id="CHEBI:18420"/>
    </cofactor>
</comment>
<keyword evidence="7" id="KW-0808">Transferase</keyword>
<keyword evidence="18" id="KW-1185">Reference proteome</keyword>
<evidence type="ECO:0000256" key="2">
    <source>
        <dbReference type="ARBA" id="ARBA00002988"/>
    </source>
</evidence>
<evidence type="ECO:0000256" key="1">
    <source>
        <dbReference type="ARBA" id="ARBA00001946"/>
    </source>
</evidence>
<evidence type="ECO:0000256" key="10">
    <source>
        <dbReference type="ARBA" id="ARBA00022777"/>
    </source>
</evidence>
<protein>
    <recommendedName>
        <fullName evidence="6">Phosphoenolpyruvate synthase</fullName>
        <ecNumber evidence="5">2.7.9.2</ecNumber>
    </recommendedName>
    <alternativeName>
        <fullName evidence="13">Pyruvate, water dikinase</fullName>
    </alternativeName>
</protein>
<evidence type="ECO:0000256" key="6">
    <source>
        <dbReference type="ARBA" id="ARBA00021623"/>
    </source>
</evidence>
<comment type="function">
    <text evidence="2">Catalyzes the phosphorylation of pyruvate to phosphoenolpyruvate.</text>
</comment>
<keyword evidence="10" id="KW-0418">Kinase</keyword>
<dbReference type="EMBL" id="JBHTEY010000004">
    <property type="protein sequence ID" value="MFC7615410.1"/>
    <property type="molecule type" value="Genomic_DNA"/>
</dbReference>
<dbReference type="InterPro" id="IPR006319">
    <property type="entry name" value="PEP_synth"/>
</dbReference>
<dbReference type="EC" id="2.7.9.2" evidence="5"/>
<dbReference type="Proteomes" id="UP001596512">
    <property type="component" value="Unassembled WGS sequence"/>
</dbReference>
<dbReference type="InterPro" id="IPR018274">
    <property type="entry name" value="PEP_util_AS"/>
</dbReference>
<dbReference type="InterPro" id="IPR008279">
    <property type="entry name" value="PEP-util_enz_mobile_dom"/>
</dbReference>
<dbReference type="SUPFAM" id="SSF56059">
    <property type="entry name" value="Glutathione synthetase ATP-binding domain-like"/>
    <property type="match status" value="1"/>
</dbReference>
<keyword evidence="11" id="KW-0067">ATP-binding</keyword>
<sequence>MDKSDVGVVGGKGANLGELMAAGFRVPDGFAVTADAFRRSADDLGPDLDPERMGKAVLAAGAAPEVRAAIAAAYRELGEDALVAVRSSATAEDSATTSFAGMNRTLTNVRGADAVVDAVVECWASLFAPRSVAYRDEHGLTDEPAIAVVVQRMVQSERSGVMFTADPVTGHTDRVVVEAAFGLGEVVVSGAVEPDTYVLAKAGPTVESVRVGAQTHKIALGADGERRIDLPADESARRVLTEAEAVELARTGLAIERHYGVPQDIEWAIADGATWIVQTRPITTVDTGEPLVSGLAASPGVAAGRVRVLASPADAHRFGDGDVLVARMTDPDWVPLLRRAAAVVTDEGGSTCHAAIVARELRVPCVVGTRRATTALRDGAVVTVDGAAGTVTAATAPPPNPPCA</sequence>
<comment type="catalytic activity">
    <reaction evidence="14">
        <text>pyruvate + ATP + H2O = phosphoenolpyruvate + AMP + phosphate + 2 H(+)</text>
        <dbReference type="Rhea" id="RHEA:11364"/>
        <dbReference type="ChEBI" id="CHEBI:15361"/>
        <dbReference type="ChEBI" id="CHEBI:15377"/>
        <dbReference type="ChEBI" id="CHEBI:15378"/>
        <dbReference type="ChEBI" id="CHEBI:30616"/>
        <dbReference type="ChEBI" id="CHEBI:43474"/>
        <dbReference type="ChEBI" id="CHEBI:58702"/>
        <dbReference type="ChEBI" id="CHEBI:456215"/>
        <dbReference type="EC" id="2.7.9.2"/>
    </reaction>
</comment>
<keyword evidence="8" id="KW-0479">Metal-binding</keyword>
<feature type="domain" description="PEP-utilising enzyme mobile" evidence="15">
    <location>
        <begin position="320"/>
        <end position="389"/>
    </location>
</feature>
<dbReference type="Gene3D" id="3.30.1490.20">
    <property type="entry name" value="ATP-grasp fold, A domain"/>
    <property type="match status" value="1"/>
</dbReference>
<accession>A0ABW2TNP7</accession>
<dbReference type="InterPro" id="IPR036637">
    <property type="entry name" value="Phosphohistidine_dom_sf"/>
</dbReference>
<gene>
    <name evidence="17" type="ORF">ACFQV2_19790</name>
</gene>
<feature type="domain" description="Pyruvate phosphate dikinase AMP/ATP-binding" evidence="16">
    <location>
        <begin position="8"/>
        <end position="287"/>
    </location>
</feature>
<evidence type="ECO:0000256" key="8">
    <source>
        <dbReference type="ARBA" id="ARBA00022723"/>
    </source>
</evidence>
<evidence type="ECO:0000256" key="3">
    <source>
        <dbReference type="ARBA" id="ARBA00004742"/>
    </source>
</evidence>
<dbReference type="PANTHER" id="PTHR43030:SF1">
    <property type="entry name" value="PHOSPHOENOLPYRUVATE SYNTHASE"/>
    <property type="match status" value="1"/>
</dbReference>
<keyword evidence="12" id="KW-0460">Magnesium</keyword>
<dbReference type="Gene3D" id="3.50.30.10">
    <property type="entry name" value="Phosphohistidine domain"/>
    <property type="match status" value="1"/>
</dbReference>
<evidence type="ECO:0000256" key="11">
    <source>
        <dbReference type="ARBA" id="ARBA00022840"/>
    </source>
</evidence>
<evidence type="ECO:0000256" key="7">
    <source>
        <dbReference type="ARBA" id="ARBA00022679"/>
    </source>
</evidence>
<reference evidence="18" key="1">
    <citation type="journal article" date="2019" name="Int. J. Syst. Evol. Microbiol.">
        <title>The Global Catalogue of Microorganisms (GCM) 10K type strain sequencing project: providing services to taxonomists for standard genome sequencing and annotation.</title>
        <authorList>
            <consortium name="The Broad Institute Genomics Platform"/>
            <consortium name="The Broad Institute Genome Sequencing Center for Infectious Disease"/>
            <person name="Wu L."/>
            <person name="Ma J."/>
        </authorList>
    </citation>
    <scope>NUCLEOTIDE SEQUENCE [LARGE SCALE GENOMIC DNA]</scope>
    <source>
        <strain evidence="18">JCM 17695</strain>
    </source>
</reference>
<comment type="caution">
    <text evidence="17">The sequence shown here is derived from an EMBL/GenBank/DDBJ whole genome shotgun (WGS) entry which is preliminary data.</text>
</comment>
<evidence type="ECO:0000256" key="14">
    <source>
        <dbReference type="ARBA" id="ARBA00047700"/>
    </source>
</evidence>